<evidence type="ECO:0000256" key="1">
    <source>
        <dbReference type="ARBA" id="ARBA00004141"/>
    </source>
</evidence>
<dbReference type="Proteomes" id="UP000618746">
    <property type="component" value="Unassembled WGS sequence"/>
</dbReference>
<feature type="signal peptide" evidence="6">
    <location>
        <begin position="1"/>
        <end position="34"/>
    </location>
</feature>
<keyword evidence="5" id="KW-0472">Membrane</keyword>
<evidence type="ECO:0000256" key="3">
    <source>
        <dbReference type="ARBA" id="ARBA00022692"/>
    </source>
</evidence>
<feature type="non-terminal residue" evidence="7">
    <location>
        <position position="76"/>
    </location>
</feature>
<evidence type="ECO:0000256" key="6">
    <source>
        <dbReference type="SAM" id="SignalP"/>
    </source>
</evidence>
<dbReference type="EMBL" id="WBNQ01039709">
    <property type="protein sequence ID" value="NXX67611.1"/>
    <property type="molecule type" value="Genomic_DNA"/>
</dbReference>
<keyword evidence="6" id="KW-0732">Signal</keyword>
<proteinExistence type="inferred from homology"/>
<dbReference type="AlphaFoldDB" id="A0A852JQ60"/>
<dbReference type="PANTHER" id="PTHR31258">
    <property type="entry name" value="KERATINOCYTE-ASSOCIATED PROTEIN 3"/>
    <property type="match status" value="1"/>
</dbReference>
<keyword evidence="8" id="KW-1185">Reference proteome</keyword>
<keyword evidence="4" id="KW-1133">Transmembrane helix</keyword>
<protein>
    <submittedName>
        <fullName evidence="7">TMM54 protein</fullName>
    </submittedName>
</protein>
<dbReference type="Pfam" id="PF12304">
    <property type="entry name" value="BCLP"/>
    <property type="match status" value="1"/>
</dbReference>
<feature type="chain" id="PRO_5032917453" evidence="6">
    <location>
        <begin position="35"/>
        <end position="76"/>
    </location>
</feature>
<dbReference type="InterPro" id="IPR020977">
    <property type="entry name" value="Beta-casein-like"/>
</dbReference>
<dbReference type="OrthoDB" id="9389418at2759"/>
<evidence type="ECO:0000313" key="7">
    <source>
        <dbReference type="EMBL" id="NXX67611.1"/>
    </source>
</evidence>
<comment type="caution">
    <text evidence="7">The sequence shown here is derived from an EMBL/GenBank/DDBJ whole genome shotgun (WGS) entry which is preliminary data.</text>
</comment>
<dbReference type="PANTHER" id="PTHR31258:SF2">
    <property type="entry name" value="TRANSMEMBRANE PROTEIN 54"/>
    <property type="match status" value="1"/>
</dbReference>
<evidence type="ECO:0000256" key="5">
    <source>
        <dbReference type="ARBA" id="ARBA00023136"/>
    </source>
</evidence>
<feature type="non-terminal residue" evidence="7">
    <location>
        <position position="1"/>
    </location>
</feature>
<comment type="subcellular location">
    <subcellularLocation>
        <location evidence="1">Membrane</location>
        <topology evidence="1">Multi-pass membrane protein</topology>
    </subcellularLocation>
</comment>
<organism evidence="7 8">
    <name type="scientific">Spizella passerina</name>
    <name type="common">Chipping sparrow</name>
    <dbReference type="NCBI Taxonomy" id="40210"/>
    <lineage>
        <taxon>Eukaryota</taxon>
        <taxon>Metazoa</taxon>
        <taxon>Chordata</taxon>
        <taxon>Craniata</taxon>
        <taxon>Vertebrata</taxon>
        <taxon>Euteleostomi</taxon>
        <taxon>Archelosauria</taxon>
        <taxon>Archosauria</taxon>
        <taxon>Dinosauria</taxon>
        <taxon>Saurischia</taxon>
        <taxon>Theropoda</taxon>
        <taxon>Coelurosauria</taxon>
        <taxon>Aves</taxon>
        <taxon>Neognathae</taxon>
        <taxon>Neoaves</taxon>
        <taxon>Telluraves</taxon>
        <taxon>Australaves</taxon>
        <taxon>Passeriformes</taxon>
        <taxon>Passerellidae</taxon>
        <taxon>Spizella</taxon>
    </lineage>
</organism>
<evidence type="ECO:0000313" key="8">
    <source>
        <dbReference type="Proteomes" id="UP000618746"/>
    </source>
</evidence>
<reference evidence="7" key="1">
    <citation type="submission" date="2020-02" db="EMBL/GenBank/DDBJ databases">
        <title>Bird 10,000 Genomes (B10K) Project - Family phase.</title>
        <authorList>
            <person name="Zhang G."/>
        </authorList>
    </citation>
    <scope>NUCLEOTIDE SEQUENCE</scope>
    <source>
        <strain evidence="7">B10K-DU-023-52</strain>
        <tissue evidence="7">Mixed tissue sample</tissue>
    </source>
</reference>
<dbReference type="GO" id="GO:0016020">
    <property type="term" value="C:membrane"/>
    <property type="evidence" value="ECO:0007669"/>
    <property type="project" value="UniProtKB-SubCell"/>
</dbReference>
<sequence>SLQKWALLALSCCSSLCCLCCLLALLAAIALTLATQGRLLLGPCSPGSATLAPLSLQCPFDPSRVYVSAPGLGMRR</sequence>
<keyword evidence="3" id="KW-0812">Transmembrane</keyword>
<comment type="similarity">
    <text evidence="2">Belongs to the TMEM54 family.</text>
</comment>
<gene>
    <name evidence="7" type="primary">Tmem54_0</name>
    <name evidence="7" type="ORF">SPIPAS_R09880</name>
</gene>
<evidence type="ECO:0000256" key="2">
    <source>
        <dbReference type="ARBA" id="ARBA00011030"/>
    </source>
</evidence>
<accession>A0A852JQ60</accession>
<evidence type="ECO:0000256" key="4">
    <source>
        <dbReference type="ARBA" id="ARBA00022989"/>
    </source>
</evidence>
<name>A0A852JQ60_SPIPA</name>